<dbReference type="Pfam" id="PF08924">
    <property type="entry name" value="Rv2525c_GlyHyd-like"/>
    <property type="match status" value="1"/>
</dbReference>
<reference evidence="2 3" key="1">
    <citation type="submission" date="2020-08" db="EMBL/GenBank/DDBJ databases">
        <title>Cohnella phylogeny.</title>
        <authorList>
            <person name="Dunlap C."/>
        </authorList>
    </citation>
    <scope>NUCLEOTIDE SEQUENCE [LARGE SCALE GENOMIC DNA]</scope>
    <source>
        <strain evidence="2 3">DSM 103658</strain>
    </source>
</reference>
<feature type="domain" description="Rv2525c-like glycoside hydrolase-like" evidence="1">
    <location>
        <begin position="20"/>
        <end position="184"/>
    </location>
</feature>
<proteinExistence type="predicted"/>
<dbReference type="RefSeq" id="WP_185178811.1">
    <property type="nucleotide sequence ID" value="NZ_CBCSEP010000005.1"/>
</dbReference>
<evidence type="ECO:0000313" key="2">
    <source>
        <dbReference type="EMBL" id="MBB6677534.1"/>
    </source>
</evidence>
<dbReference type="EMBL" id="JACJVN010000033">
    <property type="protein sequence ID" value="MBB6677534.1"/>
    <property type="molecule type" value="Genomic_DNA"/>
</dbReference>
<gene>
    <name evidence="2" type="ORF">H4Q31_09370</name>
</gene>
<dbReference type="InterPro" id="IPR017853">
    <property type="entry name" value="GH"/>
</dbReference>
<dbReference type="SUPFAM" id="SSF51445">
    <property type="entry name" value="(Trans)glycosidases"/>
    <property type="match status" value="1"/>
</dbReference>
<keyword evidence="3" id="KW-1185">Reference proteome</keyword>
<evidence type="ECO:0000313" key="3">
    <source>
        <dbReference type="Proteomes" id="UP000574133"/>
    </source>
</evidence>
<comment type="caution">
    <text evidence="2">The sequence shown here is derived from an EMBL/GenBank/DDBJ whole genome shotgun (WGS) entry which is preliminary data.</text>
</comment>
<name>A0A841T894_9BACL</name>
<dbReference type="Proteomes" id="UP000574133">
    <property type="component" value="Unassembled WGS sequence"/>
</dbReference>
<dbReference type="InterPro" id="IPR015020">
    <property type="entry name" value="Rv2525c-like_Glyco_Hydro-like"/>
</dbReference>
<protein>
    <submittedName>
        <fullName evidence="2">DUF1906 domain-containing protein</fullName>
    </submittedName>
</protein>
<accession>A0A841T894</accession>
<sequence>MQAASKGIDCSAPLTAAKAQQIAAAGYQFVARYLVPRDYAWKRLTRTEAEAITFAGMQIVSVFETSANRPVGGAANGKEDGVAALKEAQAIGQPAGSAIYFAVDYDAQPKDYDAIEAYLRAAAAEIPGYEAGVYGSYAVVEEMAKRIPGIKCWQTYAWSRGKQSTHANIYQYQNDTRVAGAAVDLNKSFGSEGWWDTKGGAESMSKEDAEKIIRFLSAAWYAATDSESKAEFQRLANEVRKTAGIPVQ</sequence>
<evidence type="ECO:0000259" key="1">
    <source>
        <dbReference type="Pfam" id="PF08924"/>
    </source>
</evidence>
<organism evidence="2 3">
    <name type="scientific">Cohnella lubricantis</name>
    <dbReference type="NCBI Taxonomy" id="2163172"/>
    <lineage>
        <taxon>Bacteria</taxon>
        <taxon>Bacillati</taxon>
        <taxon>Bacillota</taxon>
        <taxon>Bacilli</taxon>
        <taxon>Bacillales</taxon>
        <taxon>Paenibacillaceae</taxon>
        <taxon>Cohnella</taxon>
    </lineage>
</organism>
<dbReference type="Gene3D" id="3.20.20.80">
    <property type="entry name" value="Glycosidases"/>
    <property type="match status" value="1"/>
</dbReference>
<dbReference type="AlphaFoldDB" id="A0A841T894"/>